<evidence type="ECO:0000259" key="6">
    <source>
        <dbReference type="PROSITE" id="PS51352"/>
    </source>
</evidence>
<feature type="domain" description="Thioredoxin" evidence="6">
    <location>
        <begin position="1"/>
        <end position="137"/>
    </location>
</feature>
<keyword evidence="3" id="KW-0560">Oxidoreductase</keyword>
<dbReference type="AlphaFoldDB" id="A0A318USN7"/>
<evidence type="ECO:0000256" key="4">
    <source>
        <dbReference type="ARBA" id="ARBA00023157"/>
    </source>
</evidence>
<evidence type="ECO:0000313" key="7">
    <source>
        <dbReference type="EMBL" id="PYF77115.1"/>
    </source>
</evidence>
<proteinExistence type="inferred from homology"/>
<reference evidence="7 8" key="1">
    <citation type="submission" date="2018-06" db="EMBL/GenBank/DDBJ databases">
        <title>Genomic Encyclopedia of Archaeal and Bacterial Type Strains, Phase II (KMG-II): from individual species to whole genera.</title>
        <authorList>
            <person name="Goeker M."/>
        </authorList>
    </citation>
    <scope>NUCLEOTIDE SEQUENCE [LARGE SCALE GENOMIC DNA]</scope>
    <source>
        <strain evidence="7 8">DSM 27372</strain>
    </source>
</reference>
<dbReference type="PANTHER" id="PTHR13887">
    <property type="entry name" value="GLUTATHIONE S-TRANSFERASE KAPPA"/>
    <property type="match status" value="1"/>
</dbReference>
<comment type="similarity">
    <text evidence="1">Belongs to the thioredoxin family. DsbA subfamily.</text>
</comment>
<name>A0A318USN7_9SPHI</name>
<dbReference type="Gene3D" id="3.40.30.10">
    <property type="entry name" value="Glutaredoxin"/>
    <property type="match status" value="1"/>
</dbReference>
<dbReference type="EMBL" id="QKLU01000001">
    <property type="protein sequence ID" value="PYF77115.1"/>
    <property type="molecule type" value="Genomic_DNA"/>
</dbReference>
<protein>
    <submittedName>
        <fullName evidence="7">Thioredoxin-like protein</fullName>
    </submittedName>
</protein>
<sequence length="173" mass="19186">MPEQLKPGVSPSDHTRGARNPQLEIVEYGDFQCLYCGAAEPIVEEILEQFGTAVSVTFRNFPLRDTHPEAYDAALAAEAAAKQGKYWEMHDRIFAIQDTLNAQHLIQIASDLGLDMTRFRNDQQSPEVLQKIENDFESGARSGVNGTPTFFVDGIRFDGAATDLYVMISENAS</sequence>
<keyword evidence="4" id="KW-1015">Disulfide bond</keyword>
<dbReference type="Pfam" id="PF13462">
    <property type="entry name" value="Thioredoxin_4"/>
    <property type="match status" value="1"/>
</dbReference>
<dbReference type="InterPro" id="IPR036249">
    <property type="entry name" value="Thioredoxin-like_sf"/>
</dbReference>
<dbReference type="GO" id="GO:0016491">
    <property type="term" value="F:oxidoreductase activity"/>
    <property type="evidence" value="ECO:0007669"/>
    <property type="project" value="UniProtKB-KW"/>
</dbReference>
<keyword evidence="2" id="KW-0732">Signal</keyword>
<dbReference type="PANTHER" id="PTHR13887:SF14">
    <property type="entry name" value="DISULFIDE BOND FORMATION PROTEIN D"/>
    <property type="match status" value="1"/>
</dbReference>
<dbReference type="PROSITE" id="PS51352">
    <property type="entry name" value="THIOREDOXIN_2"/>
    <property type="match status" value="1"/>
</dbReference>
<keyword evidence="5" id="KW-0676">Redox-active center</keyword>
<dbReference type="Proteomes" id="UP000248198">
    <property type="component" value="Unassembled WGS sequence"/>
</dbReference>
<evidence type="ECO:0000256" key="5">
    <source>
        <dbReference type="ARBA" id="ARBA00023284"/>
    </source>
</evidence>
<accession>A0A318USN7</accession>
<dbReference type="InterPro" id="IPR013766">
    <property type="entry name" value="Thioredoxin_domain"/>
</dbReference>
<dbReference type="InterPro" id="IPR012336">
    <property type="entry name" value="Thioredoxin-like_fold"/>
</dbReference>
<dbReference type="OrthoDB" id="117402at2"/>
<organism evidence="7 8">
    <name type="scientific">Pedobacter nutrimenti</name>
    <dbReference type="NCBI Taxonomy" id="1241337"/>
    <lineage>
        <taxon>Bacteria</taxon>
        <taxon>Pseudomonadati</taxon>
        <taxon>Bacteroidota</taxon>
        <taxon>Sphingobacteriia</taxon>
        <taxon>Sphingobacteriales</taxon>
        <taxon>Sphingobacteriaceae</taxon>
        <taxon>Pedobacter</taxon>
    </lineage>
</organism>
<evidence type="ECO:0000256" key="1">
    <source>
        <dbReference type="ARBA" id="ARBA00005791"/>
    </source>
</evidence>
<gene>
    <name evidence="7" type="ORF">B0O44_101594</name>
</gene>
<evidence type="ECO:0000256" key="3">
    <source>
        <dbReference type="ARBA" id="ARBA00023002"/>
    </source>
</evidence>
<dbReference type="RefSeq" id="WP_110827191.1">
    <property type="nucleotide sequence ID" value="NZ_QKLU01000001.1"/>
</dbReference>
<keyword evidence="8" id="KW-1185">Reference proteome</keyword>
<dbReference type="SUPFAM" id="SSF52833">
    <property type="entry name" value="Thioredoxin-like"/>
    <property type="match status" value="1"/>
</dbReference>
<evidence type="ECO:0000256" key="2">
    <source>
        <dbReference type="ARBA" id="ARBA00022729"/>
    </source>
</evidence>
<comment type="caution">
    <text evidence="7">The sequence shown here is derived from an EMBL/GenBank/DDBJ whole genome shotgun (WGS) entry which is preliminary data.</text>
</comment>
<evidence type="ECO:0000313" key="8">
    <source>
        <dbReference type="Proteomes" id="UP000248198"/>
    </source>
</evidence>